<protein>
    <submittedName>
        <fullName evidence="1">Uncharacterized protein</fullName>
    </submittedName>
</protein>
<evidence type="ECO:0000313" key="2">
    <source>
        <dbReference type="Proteomes" id="UP001571476"/>
    </source>
</evidence>
<dbReference type="RefSeq" id="WP_372567427.1">
    <property type="nucleotide sequence ID" value="NZ_JBGOSP010000067.1"/>
</dbReference>
<reference evidence="1 2" key="1">
    <citation type="submission" date="2024-08" db="EMBL/GenBank/DDBJ databases">
        <title>Genome sequence of Streptomyces aureus CACIA-1.46HGO.</title>
        <authorList>
            <person name="Evangelista-Martinez Z."/>
        </authorList>
    </citation>
    <scope>NUCLEOTIDE SEQUENCE [LARGE SCALE GENOMIC DNA]</scope>
    <source>
        <strain evidence="1 2">CACIA-1.46HGO</strain>
    </source>
</reference>
<gene>
    <name evidence="1" type="ORF">ACEG43_47330</name>
</gene>
<sequence length="69" mass="7017">MGDNHRSQQAAGLIRSVATLTTVQRGLGHVPLRASALYGHAALIVPVEDIVGAVDPGGTKQSSEGEGTP</sequence>
<keyword evidence="2" id="KW-1185">Reference proteome</keyword>
<accession>A0ABV4SYV4</accession>
<name>A0ABV4SYV4_9ACTN</name>
<organism evidence="1 2">
    <name type="scientific">Streptomyces aureus</name>
    <dbReference type="NCBI Taxonomy" id="193461"/>
    <lineage>
        <taxon>Bacteria</taxon>
        <taxon>Bacillati</taxon>
        <taxon>Actinomycetota</taxon>
        <taxon>Actinomycetes</taxon>
        <taxon>Kitasatosporales</taxon>
        <taxon>Streptomycetaceae</taxon>
        <taxon>Streptomyces</taxon>
    </lineage>
</organism>
<dbReference type="EMBL" id="JBGOSP010000067">
    <property type="protein sequence ID" value="MFA3843622.1"/>
    <property type="molecule type" value="Genomic_DNA"/>
</dbReference>
<comment type="caution">
    <text evidence="1">The sequence shown here is derived from an EMBL/GenBank/DDBJ whole genome shotgun (WGS) entry which is preliminary data.</text>
</comment>
<evidence type="ECO:0000313" key="1">
    <source>
        <dbReference type="EMBL" id="MFA3843622.1"/>
    </source>
</evidence>
<dbReference type="Proteomes" id="UP001571476">
    <property type="component" value="Unassembled WGS sequence"/>
</dbReference>
<proteinExistence type="predicted"/>